<dbReference type="PANTHER" id="PTHR36923:SF3">
    <property type="entry name" value="FERREDOXIN"/>
    <property type="match status" value="1"/>
</dbReference>
<evidence type="ECO:0000313" key="10">
    <source>
        <dbReference type="Proteomes" id="UP001589890"/>
    </source>
</evidence>
<dbReference type="Proteomes" id="UP001589890">
    <property type="component" value="Unassembled WGS sequence"/>
</dbReference>
<keyword evidence="3 8" id="KW-0479">Metal-binding</keyword>
<dbReference type="InterPro" id="IPR051269">
    <property type="entry name" value="Fe-S_cluster_ET"/>
</dbReference>
<keyword evidence="7" id="KW-0003">3Fe-4S</keyword>
<dbReference type="PRINTS" id="PR00352">
    <property type="entry name" value="3FE4SFRDOXIN"/>
</dbReference>
<sequence length="66" mass="6946">MGAVVETDEDRCCGAGHCAMVAPEVFSQRDEDGVVVVLQPEPGPELLDAVREAATTCPTMAISVRD</sequence>
<evidence type="ECO:0000256" key="7">
    <source>
        <dbReference type="ARBA" id="ARBA00023291"/>
    </source>
</evidence>
<protein>
    <recommendedName>
        <fullName evidence="8">Ferredoxin</fullName>
    </recommendedName>
</protein>
<name>A0ABV6QLR9_9ACTN</name>
<reference evidence="9 10" key="1">
    <citation type="submission" date="2024-09" db="EMBL/GenBank/DDBJ databases">
        <authorList>
            <person name="Sun Q."/>
            <person name="Mori K."/>
        </authorList>
    </citation>
    <scope>NUCLEOTIDE SEQUENCE [LARGE SCALE GENOMIC DNA]</scope>
    <source>
        <strain evidence="9 10">CGMCC 1.15906</strain>
    </source>
</reference>
<evidence type="ECO:0000256" key="2">
    <source>
        <dbReference type="ARBA" id="ARBA00022448"/>
    </source>
</evidence>
<keyword evidence="5 8" id="KW-0408">Iron</keyword>
<dbReference type="Pfam" id="PF13370">
    <property type="entry name" value="Fer4_13"/>
    <property type="match status" value="1"/>
</dbReference>
<evidence type="ECO:0000256" key="6">
    <source>
        <dbReference type="ARBA" id="ARBA00023014"/>
    </source>
</evidence>
<evidence type="ECO:0000256" key="8">
    <source>
        <dbReference type="RuleBase" id="RU368020"/>
    </source>
</evidence>
<dbReference type="Gene3D" id="3.30.70.20">
    <property type="match status" value="1"/>
</dbReference>
<evidence type="ECO:0000256" key="1">
    <source>
        <dbReference type="ARBA" id="ARBA00001927"/>
    </source>
</evidence>
<evidence type="ECO:0000256" key="4">
    <source>
        <dbReference type="ARBA" id="ARBA00022982"/>
    </source>
</evidence>
<organism evidence="9 10">
    <name type="scientific">Kribbella deserti</name>
    <dbReference type="NCBI Taxonomy" id="1926257"/>
    <lineage>
        <taxon>Bacteria</taxon>
        <taxon>Bacillati</taxon>
        <taxon>Actinomycetota</taxon>
        <taxon>Actinomycetes</taxon>
        <taxon>Propionibacteriales</taxon>
        <taxon>Kribbellaceae</taxon>
        <taxon>Kribbella</taxon>
    </lineage>
</organism>
<keyword evidence="4 8" id="KW-0249">Electron transport</keyword>
<comment type="cofactor">
    <cofactor evidence="1">
        <name>[3Fe-4S] cluster</name>
        <dbReference type="ChEBI" id="CHEBI:21137"/>
    </cofactor>
</comment>
<accession>A0ABV6QLR9</accession>
<gene>
    <name evidence="9" type="ORF">ACFFGN_15940</name>
</gene>
<dbReference type="PANTHER" id="PTHR36923">
    <property type="entry name" value="FERREDOXIN"/>
    <property type="match status" value="1"/>
</dbReference>
<keyword evidence="10" id="KW-1185">Reference proteome</keyword>
<evidence type="ECO:0000256" key="3">
    <source>
        <dbReference type="ARBA" id="ARBA00022723"/>
    </source>
</evidence>
<dbReference type="EMBL" id="JBHLTC010000018">
    <property type="protein sequence ID" value="MFC0625574.1"/>
    <property type="molecule type" value="Genomic_DNA"/>
</dbReference>
<evidence type="ECO:0000313" key="9">
    <source>
        <dbReference type="EMBL" id="MFC0625574.1"/>
    </source>
</evidence>
<dbReference type="SUPFAM" id="SSF54862">
    <property type="entry name" value="4Fe-4S ferredoxins"/>
    <property type="match status" value="1"/>
</dbReference>
<dbReference type="RefSeq" id="WP_380048129.1">
    <property type="nucleotide sequence ID" value="NZ_JBHLTC010000018.1"/>
</dbReference>
<dbReference type="InterPro" id="IPR001080">
    <property type="entry name" value="3Fe4S_ferredoxin"/>
</dbReference>
<keyword evidence="2 8" id="KW-0813">Transport</keyword>
<keyword evidence="6 8" id="KW-0411">Iron-sulfur</keyword>
<comment type="function">
    <text evidence="8">Ferredoxins are iron-sulfur proteins that transfer electrons in a wide variety of metabolic reactions.</text>
</comment>
<evidence type="ECO:0000256" key="5">
    <source>
        <dbReference type="ARBA" id="ARBA00023004"/>
    </source>
</evidence>
<comment type="caution">
    <text evidence="9">The sequence shown here is derived from an EMBL/GenBank/DDBJ whole genome shotgun (WGS) entry which is preliminary data.</text>
</comment>
<proteinExistence type="predicted"/>